<dbReference type="Gene3D" id="2.10.25.10">
    <property type="entry name" value="Laminin"/>
    <property type="match status" value="2"/>
</dbReference>
<dbReference type="OrthoDB" id="6236007at2759"/>
<keyword evidence="6" id="KW-1185">Reference proteome</keyword>
<name>A0A9P0C4F6_CHRIL</name>
<keyword evidence="3" id="KW-0732">Signal</keyword>
<feature type="chain" id="PRO_5040439639" description="TIL domain-containing protein" evidence="3">
    <location>
        <begin position="17"/>
        <end position="182"/>
    </location>
</feature>
<dbReference type="Proteomes" id="UP001154114">
    <property type="component" value="Chromosome 8"/>
</dbReference>
<protein>
    <recommendedName>
        <fullName evidence="4">TIL domain-containing protein</fullName>
    </recommendedName>
</protein>
<dbReference type="InterPro" id="IPR002919">
    <property type="entry name" value="TIL_dom"/>
</dbReference>
<dbReference type="AlphaFoldDB" id="A0A9P0C4F6"/>
<evidence type="ECO:0000313" key="5">
    <source>
        <dbReference type="EMBL" id="CAH0627373.1"/>
    </source>
</evidence>
<sequence>MLRLLIVLFCGHVVLCRLVIPDIGQDKCKPEEVLQCFEKCPGEVTCRNRDVIDRKQCPDVVEPCVLKCICREGLFRSDDGSCLDKKQCEKSLCSENEFYDCGHYCDNTCAAPEQNRTNCPNTEHIKCRPRCYCKDGFARDVNGFCIPVEGCELDLKQRRERDPNLPPCCKTAYGFPLDFENN</sequence>
<dbReference type="InterPro" id="IPR036084">
    <property type="entry name" value="Ser_inhib-like_sf"/>
</dbReference>
<accession>A0A9P0C4F6</accession>
<dbReference type="CDD" id="cd19941">
    <property type="entry name" value="TIL"/>
    <property type="match status" value="1"/>
</dbReference>
<evidence type="ECO:0000313" key="6">
    <source>
        <dbReference type="Proteomes" id="UP001154114"/>
    </source>
</evidence>
<feature type="signal peptide" evidence="3">
    <location>
        <begin position="1"/>
        <end position="16"/>
    </location>
</feature>
<evidence type="ECO:0000256" key="1">
    <source>
        <dbReference type="ARBA" id="ARBA00022690"/>
    </source>
</evidence>
<dbReference type="EMBL" id="LR824011">
    <property type="protein sequence ID" value="CAH0627373.1"/>
    <property type="molecule type" value="Genomic_DNA"/>
</dbReference>
<evidence type="ECO:0000256" key="2">
    <source>
        <dbReference type="ARBA" id="ARBA00023157"/>
    </source>
</evidence>
<proteinExistence type="predicted"/>
<dbReference type="SUPFAM" id="SSF57567">
    <property type="entry name" value="Serine protease inhibitors"/>
    <property type="match status" value="2"/>
</dbReference>
<keyword evidence="1" id="KW-0646">Protease inhibitor</keyword>
<feature type="domain" description="TIL" evidence="4">
    <location>
        <begin position="93"/>
        <end position="151"/>
    </location>
</feature>
<gene>
    <name evidence="5" type="ORF">CINC_LOCUS12744</name>
</gene>
<organism evidence="5 6">
    <name type="scientific">Chrysodeixis includens</name>
    <name type="common">Soybean looper</name>
    <name type="synonym">Pseudoplusia includens</name>
    <dbReference type="NCBI Taxonomy" id="689277"/>
    <lineage>
        <taxon>Eukaryota</taxon>
        <taxon>Metazoa</taxon>
        <taxon>Ecdysozoa</taxon>
        <taxon>Arthropoda</taxon>
        <taxon>Hexapoda</taxon>
        <taxon>Insecta</taxon>
        <taxon>Pterygota</taxon>
        <taxon>Neoptera</taxon>
        <taxon>Endopterygota</taxon>
        <taxon>Lepidoptera</taxon>
        <taxon>Glossata</taxon>
        <taxon>Ditrysia</taxon>
        <taxon>Noctuoidea</taxon>
        <taxon>Noctuidae</taxon>
        <taxon>Plusiinae</taxon>
        <taxon>Chrysodeixis</taxon>
    </lineage>
</organism>
<dbReference type="InterPro" id="IPR051368">
    <property type="entry name" value="SerProtInhib-TIL_Domain"/>
</dbReference>
<dbReference type="PANTHER" id="PTHR23259:SF82">
    <property type="entry name" value="SERINE PROTEASE INHIBITOR 1 PROTEIN"/>
    <property type="match status" value="1"/>
</dbReference>
<evidence type="ECO:0000259" key="4">
    <source>
        <dbReference type="Pfam" id="PF01826"/>
    </source>
</evidence>
<dbReference type="Pfam" id="PF01826">
    <property type="entry name" value="TIL"/>
    <property type="match status" value="1"/>
</dbReference>
<evidence type="ECO:0000256" key="3">
    <source>
        <dbReference type="SAM" id="SignalP"/>
    </source>
</evidence>
<dbReference type="GO" id="GO:0030414">
    <property type="term" value="F:peptidase inhibitor activity"/>
    <property type="evidence" value="ECO:0007669"/>
    <property type="project" value="UniProtKB-KW"/>
</dbReference>
<keyword evidence="2" id="KW-1015">Disulfide bond</keyword>
<dbReference type="PANTHER" id="PTHR23259">
    <property type="entry name" value="RIDDLE"/>
    <property type="match status" value="1"/>
</dbReference>
<reference evidence="5" key="1">
    <citation type="submission" date="2021-12" db="EMBL/GenBank/DDBJ databases">
        <authorList>
            <person name="King R."/>
        </authorList>
    </citation>
    <scope>NUCLEOTIDE SEQUENCE</scope>
</reference>